<dbReference type="Proteomes" id="UP001596447">
    <property type="component" value="Unassembled WGS sequence"/>
</dbReference>
<sequence>MYASLPDLLRLVAVPVLGWAAYTDVQTRRVSDRLWPPLFVLGVVLLGWEWLSLPAYRQDLFLVRVGVSLFVAGLAYLFWLTGGFGGADFKALAVLAVLFPTFPTYYVGEWALPIVVSTLGVFSLSVLTNAMLASLAYPLVLGVRNALDGEFALRMFVGRHVPVAETVETHGSLLEGSEGFTRSGLDLDALRMYLRWRGVSLAEVRADPDHYRDPASLPDEPNEPTDGAVHLRPDGGTDPAETDRPAADDPWGAAAFLADIEGDAYGTTPRQLRAGLDLLCERERVWISPGIPFVVPIFGGLVVGLVFGDLLFALLRALAVA</sequence>
<gene>
    <name evidence="10" type="ORF">ACFQJ9_16300</name>
</gene>
<dbReference type="GO" id="GO:0004190">
    <property type="term" value="F:aspartic-type endopeptidase activity"/>
    <property type="evidence" value="ECO:0007669"/>
    <property type="project" value="UniProtKB-EC"/>
</dbReference>
<proteinExistence type="predicted"/>
<accession>A0ABD5Z6Z4</accession>
<dbReference type="InterPro" id="IPR000045">
    <property type="entry name" value="Prepilin_IV_endopep_pep"/>
</dbReference>
<dbReference type="AlphaFoldDB" id="A0ABD5Z6Z4"/>
<evidence type="ECO:0000313" key="11">
    <source>
        <dbReference type="Proteomes" id="UP001596447"/>
    </source>
</evidence>
<evidence type="ECO:0000313" key="10">
    <source>
        <dbReference type="EMBL" id="MFC7200945.1"/>
    </source>
</evidence>
<dbReference type="EC" id="3.4.23.43" evidence="10"/>
<name>A0ABD5Z6Z4_9EURY</name>
<reference evidence="10 11" key="1">
    <citation type="journal article" date="2019" name="Int. J. Syst. Evol. Microbiol.">
        <title>The Global Catalogue of Microorganisms (GCM) 10K type strain sequencing project: providing services to taxonomists for standard genome sequencing and annotation.</title>
        <authorList>
            <consortium name="The Broad Institute Genomics Platform"/>
            <consortium name="The Broad Institute Genome Sequencing Center for Infectious Disease"/>
            <person name="Wu L."/>
            <person name="Ma J."/>
        </authorList>
    </citation>
    <scope>NUCLEOTIDE SEQUENCE [LARGE SCALE GENOMIC DNA]</scope>
    <source>
        <strain evidence="10 11">XZGYJ-43</strain>
    </source>
</reference>
<keyword evidence="4 7" id="KW-1133">Transmembrane helix</keyword>
<dbReference type="InterPro" id="IPR009655">
    <property type="entry name" value="Preflagellin_peptidase_C"/>
</dbReference>
<keyword evidence="5 7" id="KW-0472">Membrane</keyword>
<comment type="subcellular location">
    <subcellularLocation>
        <location evidence="1">Cell membrane</location>
        <topology evidence="1">Multi-pass membrane protein</topology>
    </subcellularLocation>
</comment>
<evidence type="ECO:0000256" key="4">
    <source>
        <dbReference type="ARBA" id="ARBA00022989"/>
    </source>
</evidence>
<protein>
    <submittedName>
        <fullName evidence="10">Prepilin peptidase</fullName>
        <ecNumber evidence="10">3.4.23.43</ecNumber>
    </submittedName>
</protein>
<feature type="transmembrane region" description="Helical" evidence="7">
    <location>
        <begin position="61"/>
        <end position="79"/>
    </location>
</feature>
<feature type="compositionally biased region" description="Basic and acidic residues" evidence="6">
    <location>
        <begin position="229"/>
        <end position="247"/>
    </location>
</feature>
<evidence type="ECO:0000259" key="9">
    <source>
        <dbReference type="Pfam" id="PF06847"/>
    </source>
</evidence>
<evidence type="ECO:0000256" key="2">
    <source>
        <dbReference type="ARBA" id="ARBA00022475"/>
    </source>
</evidence>
<dbReference type="PANTHER" id="PTHR36506:SF1">
    <property type="entry name" value="PREFLAGELLIN PEPTIDASE"/>
    <property type="match status" value="1"/>
</dbReference>
<feature type="domain" description="Prepilin type IV endopeptidase peptidase" evidence="8">
    <location>
        <begin position="12"/>
        <end position="124"/>
    </location>
</feature>
<dbReference type="Pfam" id="PF01478">
    <property type="entry name" value="Peptidase_A24"/>
    <property type="match status" value="1"/>
</dbReference>
<dbReference type="RefSeq" id="WP_279527706.1">
    <property type="nucleotide sequence ID" value="NZ_CP122312.1"/>
</dbReference>
<keyword evidence="11" id="KW-1185">Reference proteome</keyword>
<evidence type="ECO:0000256" key="1">
    <source>
        <dbReference type="ARBA" id="ARBA00004651"/>
    </source>
</evidence>
<keyword evidence="10" id="KW-0378">Hydrolase</keyword>
<feature type="transmembrane region" description="Helical" evidence="7">
    <location>
        <begin position="34"/>
        <end position="55"/>
    </location>
</feature>
<feature type="transmembrane region" description="Helical" evidence="7">
    <location>
        <begin position="291"/>
        <end position="315"/>
    </location>
</feature>
<keyword evidence="3 7" id="KW-0812">Transmembrane</keyword>
<evidence type="ECO:0000256" key="5">
    <source>
        <dbReference type="ARBA" id="ARBA00023136"/>
    </source>
</evidence>
<evidence type="ECO:0000256" key="3">
    <source>
        <dbReference type="ARBA" id="ARBA00022692"/>
    </source>
</evidence>
<dbReference type="GO" id="GO:0005886">
    <property type="term" value="C:plasma membrane"/>
    <property type="evidence" value="ECO:0007669"/>
    <property type="project" value="UniProtKB-SubCell"/>
</dbReference>
<feature type="domain" description="Preflagellin peptidase C-terminal" evidence="9">
    <location>
        <begin position="282"/>
        <end position="310"/>
    </location>
</feature>
<dbReference type="EMBL" id="JBHTAR010000011">
    <property type="protein sequence ID" value="MFC7200945.1"/>
    <property type="molecule type" value="Genomic_DNA"/>
</dbReference>
<keyword evidence="2" id="KW-1003">Cell membrane</keyword>
<feature type="transmembrane region" description="Helical" evidence="7">
    <location>
        <begin position="114"/>
        <end position="137"/>
    </location>
</feature>
<dbReference type="Pfam" id="PF06847">
    <property type="entry name" value="Arc_PepC_II"/>
    <property type="match status" value="1"/>
</dbReference>
<dbReference type="InterPro" id="IPR052218">
    <property type="entry name" value="Preflagellin_Peptidase"/>
</dbReference>
<dbReference type="PANTHER" id="PTHR36506">
    <property type="entry name" value="PREFLAGELLIN PEPTIDASE"/>
    <property type="match status" value="1"/>
</dbReference>
<comment type="caution">
    <text evidence="10">The sequence shown here is derived from an EMBL/GenBank/DDBJ whole genome shotgun (WGS) entry which is preliminary data.</text>
</comment>
<dbReference type="Gene3D" id="1.20.120.1220">
    <property type="match status" value="1"/>
</dbReference>
<feature type="region of interest" description="Disordered" evidence="6">
    <location>
        <begin position="210"/>
        <end position="248"/>
    </location>
</feature>
<feature type="transmembrane region" description="Helical" evidence="7">
    <location>
        <begin position="91"/>
        <end position="108"/>
    </location>
</feature>
<organism evidence="10 11">
    <name type="scientific">Halospeciosus flavus</name>
    <dbReference type="NCBI Taxonomy" id="3032283"/>
    <lineage>
        <taxon>Archaea</taxon>
        <taxon>Methanobacteriati</taxon>
        <taxon>Methanobacteriota</taxon>
        <taxon>Stenosarchaea group</taxon>
        <taxon>Halobacteria</taxon>
        <taxon>Halobacteriales</taxon>
        <taxon>Halobacteriaceae</taxon>
        <taxon>Halospeciosus</taxon>
    </lineage>
</organism>
<evidence type="ECO:0000259" key="8">
    <source>
        <dbReference type="Pfam" id="PF01478"/>
    </source>
</evidence>
<evidence type="ECO:0000256" key="6">
    <source>
        <dbReference type="SAM" id="MobiDB-lite"/>
    </source>
</evidence>
<evidence type="ECO:0000256" key="7">
    <source>
        <dbReference type="SAM" id="Phobius"/>
    </source>
</evidence>